<feature type="domain" description="Rhamnogalacturonan I lyase beta-sheet" evidence="3">
    <location>
        <begin position="147"/>
        <end position="227"/>
    </location>
</feature>
<evidence type="ECO:0000313" key="5">
    <source>
        <dbReference type="EMBL" id="MEC5384386.1"/>
    </source>
</evidence>
<keyword evidence="5" id="KW-0456">Lyase</keyword>
<protein>
    <submittedName>
        <fullName evidence="5">Rhamnogalacturonan lyase</fullName>
    </submittedName>
</protein>
<sequence>MKLRHLAGVVGLFGLAAAANAATDYPSGYTKCAQNTGATCTMTGTNNVALGKAGSFVYAIKTGSFACIGSAFPSNSYATSAWCSVGPAASASSSSTSSASSSVASSSSSKSSSVASSTPSSSSSSKSSVASSSVASSVSSSIAANAKQVEKLDRGVVVVPASSGVLVSWRQLGTDPSGITYNVYRGSTKLNSSPISATNYQDTSGSTGSGYSVRPVINGTEQSAASALALGSGYLSIPLSKPSGGTTPDGVAYTYEANDGSAADLDGDGQYEIILKWQPTNAKDNSQSGYTGNTFIDAYKLNGTRLWRIDLGKNIRAGAHYTSMVVYDLDGDGKAEVMLKTADGTKDSKGTVIGSSSADYRNSSGYILSGPEYLTVFNGATGAIITTTDYYPARGTVSSWGDSYGNRVDRFLAGVAYVDGKRPSAIFSRGYYTRAVVVAWDYRDGKLSRRWTVDSNDSANSKLAGQGAHYFTVGDVNNDGKDDIIYGAATISGAGSLMYSTGLGHGDAIHMSDLDPNRSGKEVFMVHEDTGAAYGMEMHDAATGKILWGVKTGVDTGRGLCLDIDPAYPGYECWSSVGGVYSATGVSITSKRPSINFGVWWDGDLSRELLDGTTISKWSPSSASVSTLVSGANAASNNGTKANPVLSADLFGDWREEVIWRTSDNSALLIYSTGVPTSYKFTTLMHDPQYRAQVAGQNMAYNQPPHPSFFLGNGMGTAPQAPVYTP</sequence>
<dbReference type="Proteomes" id="UP001331561">
    <property type="component" value="Unassembled WGS sequence"/>
</dbReference>
<dbReference type="GO" id="GO:0016829">
    <property type="term" value="F:lyase activity"/>
    <property type="evidence" value="ECO:0007669"/>
    <property type="project" value="UniProtKB-KW"/>
</dbReference>
<feature type="chain" id="PRO_5045530125" evidence="2">
    <location>
        <begin position="22"/>
        <end position="726"/>
    </location>
</feature>
<evidence type="ECO:0000256" key="2">
    <source>
        <dbReference type="SAM" id="SignalP"/>
    </source>
</evidence>
<dbReference type="SUPFAM" id="SSF69318">
    <property type="entry name" value="Integrin alpha N-terminal domain"/>
    <property type="match status" value="1"/>
</dbReference>
<dbReference type="InterPro" id="IPR041624">
    <property type="entry name" value="RGI_lyase"/>
</dbReference>
<accession>A0ABU6JYW0</accession>
<dbReference type="InterPro" id="IPR013783">
    <property type="entry name" value="Ig-like_fold"/>
</dbReference>
<feature type="region of interest" description="Disordered" evidence="1">
    <location>
        <begin position="103"/>
        <end position="128"/>
    </location>
</feature>
<dbReference type="EMBL" id="JAYXHS010000001">
    <property type="protein sequence ID" value="MEC5384386.1"/>
    <property type="molecule type" value="Genomic_DNA"/>
</dbReference>
<evidence type="ECO:0000313" key="6">
    <source>
        <dbReference type="Proteomes" id="UP001331561"/>
    </source>
</evidence>
<feature type="domain" description="Rhamnogalacturonan lyase family 11 C-terminal" evidence="4">
    <location>
        <begin position="234"/>
        <end position="720"/>
    </location>
</feature>
<dbReference type="Gene3D" id="2.60.40.10">
    <property type="entry name" value="Immunoglobulins"/>
    <property type="match status" value="1"/>
</dbReference>
<keyword evidence="2" id="KW-0732">Signal</keyword>
<gene>
    <name evidence="5" type="ORF">VVD49_01555</name>
</gene>
<dbReference type="InterPro" id="IPR034641">
    <property type="entry name" value="RGL11"/>
</dbReference>
<dbReference type="PANTHER" id="PTHR43118:SF1">
    <property type="entry name" value="RHAMNOGALACTURONAN LYASE (EUROFUNG)"/>
    <property type="match status" value="1"/>
</dbReference>
<keyword evidence="6" id="KW-1185">Reference proteome</keyword>
<proteinExistence type="predicted"/>
<dbReference type="InterPro" id="IPR028994">
    <property type="entry name" value="Integrin_alpha_N"/>
</dbReference>
<comment type="caution">
    <text evidence="5">The sequence shown here is derived from an EMBL/GenBank/DDBJ whole genome shotgun (WGS) entry which is preliminary data.</text>
</comment>
<reference evidence="5 6" key="1">
    <citation type="submission" date="2024-01" db="EMBL/GenBank/DDBJ databases">
        <title>Uliginosibacterium soil sp. nov.</title>
        <authorList>
            <person name="Lv Y."/>
        </authorList>
    </citation>
    <scope>NUCLEOTIDE SEQUENCE [LARGE SCALE GENOMIC DNA]</scope>
    <source>
        <strain evidence="5 6">H3</strain>
    </source>
</reference>
<name>A0ABU6JYW0_9RHOO</name>
<dbReference type="Pfam" id="PF18370">
    <property type="entry name" value="RGI_lyase"/>
    <property type="match status" value="1"/>
</dbReference>
<feature type="signal peptide" evidence="2">
    <location>
        <begin position="1"/>
        <end position="21"/>
    </location>
</feature>
<dbReference type="RefSeq" id="WP_327597366.1">
    <property type="nucleotide sequence ID" value="NZ_JAYXHS010000001.1"/>
</dbReference>
<evidence type="ECO:0000256" key="1">
    <source>
        <dbReference type="SAM" id="MobiDB-lite"/>
    </source>
</evidence>
<organism evidence="5 6">
    <name type="scientific">Uliginosibacterium silvisoli</name>
    <dbReference type="NCBI Taxonomy" id="3114758"/>
    <lineage>
        <taxon>Bacteria</taxon>
        <taxon>Pseudomonadati</taxon>
        <taxon>Pseudomonadota</taxon>
        <taxon>Betaproteobacteria</taxon>
        <taxon>Rhodocyclales</taxon>
        <taxon>Zoogloeaceae</taxon>
        <taxon>Uliginosibacterium</taxon>
    </lineage>
</organism>
<dbReference type="PANTHER" id="PTHR43118">
    <property type="entry name" value="RHAMNOGALACTURONAN LYASE (EUROFUNG)"/>
    <property type="match status" value="1"/>
</dbReference>
<dbReference type="CDD" id="cd10318">
    <property type="entry name" value="RGL11"/>
    <property type="match status" value="1"/>
</dbReference>
<evidence type="ECO:0000259" key="3">
    <source>
        <dbReference type="Pfam" id="PF18370"/>
    </source>
</evidence>
<dbReference type="InterPro" id="IPR049366">
    <property type="entry name" value="RGL11_C"/>
</dbReference>
<evidence type="ECO:0000259" key="4">
    <source>
        <dbReference type="Pfam" id="PF21348"/>
    </source>
</evidence>
<dbReference type="Pfam" id="PF21348">
    <property type="entry name" value="RGL11_C"/>
    <property type="match status" value="1"/>
</dbReference>